<keyword evidence="6" id="KW-1185">Reference proteome</keyword>
<organism evidence="5 6">
    <name type="scientific">Novosphingobium humi</name>
    <dbReference type="NCBI Taxonomy" id="2282397"/>
    <lineage>
        <taxon>Bacteria</taxon>
        <taxon>Pseudomonadati</taxon>
        <taxon>Pseudomonadota</taxon>
        <taxon>Alphaproteobacteria</taxon>
        <taxon>Sphingomonadales</taxon>
        <taxon>Sphingomonadaceae</taxon>
        <taxon>Novosphingobium</taxon>
    </lineage>
</organism>
<name>A0ABY7U0Z2_9SPHN</name>
<dbReference type="PANTHER" id="PTHR43142:SF1">
    <property type="entry name" value="CARBOXYLIC ESTER HYDROLASE"/>
    <property type="match status" value="1"/>
</dbReference>
<dbReference type="PROSITE" id="PS00122">
    <property type="entry name" value="CARBOXYLESTERASE_B_1"/>
    <property type="match status" value="1"/>
</dbReference>
<evidence type="ECO:0000313" key="6">
    <source>
        <dbReference type="Proteomes" id="UP001218231"/>
    </source>
</evidence>
<dbReference type="PROSITE" id="PS00941">
    <property type="entry name" value="CARBOXYLESTERASE_B_2"/>
    <property type="match status" value="1"/>
</dbReference>
<keyword evidence="2 3" id="KW-0378">Hydrolase</keyword>
<dbReference type="SUPFAM" id="SSF53474">
    <property type="entry name" value="alpha/beta-Hydrolases"/>
    <property type="match status" value="1"/>
</dbReference>
<dbReference type="InterPro" id="IPR002018">
    <property type="entry name" value="CarbesteraseB"/>
</dbReference>
<dbReference type="RefSeq" id="WP_273619471.1">
    <property type="nucleotide sequence ID" value="NZ_CP117418.1"/>
</dbReference>
<proteinExistence type="inferred from homology"/>
<geneLocation type="plasmid" evidence="5 6">
    <name>unnamed1</name>
</geneLocation>
<dbReference type="EC" id="3.1.1.-" evidence="3"/>
<sequence>MAVFDALHRRGFLQTGALAMIGAPGLLRGAAPDRPLVETGDGRLLGIHDRGAKVFRGIPYGGPVSGPERRFRAPAPPSPWTGIRDASGFGAPSLQPPGQPMGPGRPAPAEDCLFLNVWTPALDGKPRPVMVYQHGGGFVVGSGSTPWQDAARLVAENDVVVVESNHRLGIMGYLYLGQLLGEDYPGNQGLMDLVMVLRWVARNIAAFGGDPGNVTIFGESGGGGKTACLYAMPSAAPYFHKASIESPIGPGHMDPDAASVVTREVMKRLGISDAKALLSVPAEALIRAQMGGDPQSQPGTRLPDQTASAQPSVMFWPFIDGTILPEEPFAHSAPAISAHKPLIIGGCKDEAVFFNRLDPASFRLDEAGLRARVTAMAGPHAGEWIAAFRSSRPHASPSQLYMAIATAAPWRAHAIHIAEAKACQKSAPAYAYLLDYRDPTPVEGTTYPQGSPHASDIPMKFNTALEFGPRDPARLKTAQNMSRMWAQFAHTGRPGAQGQPLWPAYTLERRETMIIDAQCRVARDPEAAERRFITHQSGAEDIR</sequence>
<dbReference type="InterPro" id="IPR019826">
    <property type="entry name" value="Carboxylesterase_B_AS"/>
</dbReference>
<gene>
    <name evidence="5" type="ORF">PQ457_19495</name>
</gene>
<dbReference type="InterPro" id="IPR019819">
    <property type="entry name" value="Carboxylesterase_B_CS"/>
</dbReference>
<protein>
    <recommendedName>
        <fullName evidence="3">Carboxylic ester hydrolase</fullName>
        <ecNumber evidence="3">3.1.1.-</ecNumber>
    </recommendedName>
</protein>
<keyword evidence="5" id="KW-0614">Plasmid</keyword>
<dbReference type="Pfam" id="PF00135">
    <property type="entry name" value="COesterase"/>
    <property type="match status" value="1"/>
</dbReference>
<evidence type="ECO:0000313" key="5">
    <source>
        <dbReference type="EMBL" id="WCT79192.1"/>
    </source>
</evidence>
<dbReference type="Gene3D" id="3.40.50.1820">
    <property type="entry name" value="alpha/beta hydrolase"/>
    <property type="match status" value="1"/>
</dbReference>
<comment type="similarity">
    <text evidence="1 3">Belongs to the type-B carboxylesterase/lipase family.</text>
</comment>
<evidence type="ECO:0000256" key="3">
    <source>
        <dbReference type="RuleBase" id="RU361235"/>
    </source>
</evidence>
<dbReference type="PANTHER" id="PTHR43142">
    <property type="entry name" value="CARBOXYLIC ESTER HYDROLASE"/>
    <property type="match status" value="1"/>
</dbReference>
<dbReference type="EMBL" id="CP117418">
    <property type="protein sequence ID" value="WCT79192.1"/>
    <property type="molecule type" value="Genomic_DNA"/>
</dbReference>
<evidence type="ECO:0000256" key="1">
    <source>
        <dbReference type="ARBA" id="ARBA00005964"/>
    </source>
</evidence>
<feature type="domain" description="Carboxylesterase type B" evidence="4">
    <location>
        <begin position="34"/>
        <end position="531"/>
    </location>
</feature>
<reference evidence="5 6" key="1">
    <citation type="submission" date="2023-02" db="EMBL/GenBank/DDBJ databases">
        <title>Genome sequence of Novosphingobium humi KACC 19094.</title>
        <authorList>
            <person name="Kim S."/>
            <person name="Heo J."/>
            <person name="Kwon S.-W."/>
        </authorList>
    </citation>
    <scope>NUCLEOTIDE SEQUENCE [LARGE SCALE GENOMIC DNA]</scope>
    <source>
        <strain evidence="5 6">KACC 19094</strain>
        <plasmid evidence="5 6">unnamed1</plasmid>
    </source>
</reference>
<accession>A0ABY7U0Z2</accession>
<dbReference type="InterPro" id="IPR029058">
    <property type="entry name" value="AB_hydrolase_fold"/>
</dbReference>
<evidence type="ECO:0000259" key="4">
    <source>
        <dbReference type="Pfam" id="PF00135"/>
    </source>
</evidence>
<dbReference type="Proteomes" id="UP001218231">
    <property type="component" value="Plasmid unnamed1"/>
</dbReference>
<evidence type="ECO:0000256" key="2">
    <source>
        <dbReference type="ARBA" id="ARBA00022801"/>
    </source>
</evidence>